<comment type="caution">
    <text evidence="3">The sequence shown here is derived from an EMBL/GenBank/DDBJ whole genome shotgun (WGS) entry which is preliminary data.</text>
</comment>
<feature type="domain" description="AB hydrolase-1" evidence="2">
    <location>
        <begin position="13"/>
        <end position="109"/>
    </location>
</feature>
<dbReference type="InterPro" id="IPR029058">
    <property type="entry name" value="AB_hydrolase_fold"/>
</dbReference>
<organism evidence="3">
    <name type="scientific">Caldithrix abyssi</name>
    <dbReference type="NCBI Taxonomy" id="187145"/>
    <lineage>
        <taxon>Bacteria</taxon>
        <taxon>Pseudomonadati</taxon>
        <taxon>Calditrichota</taxon>
        <taxon>Calditrichia</taxon>
        <taxon>Calditrichales</taxon>
        <taxon>Calditrichaceae</taxon>
        <taxon>Caldithrix</taxon>
    </lineage>
</organism>
<evidence type="ECO:0000259" key="2">
    <source>
        <dbReference type="Pfam" id="PF00561"/>
    </source>
</evidence>
<evidence type="ECO:0000313" key="3">
    <source>
        <dbReference type="EMBL" id="HHJ51969.1"/>
    </source>
</evidence>
<proteinExistence type="predicted"/>
<feature type="non-terminal residue" evidence="3">
    <location>
        <position position="126"/>
    </location>
</feature>
<accession>A0A7V5UEA8</accession>
<dbReference type="AlphaFoldDB" id="A0A7V5UEA8"/>
<name>A0A7V5UEA8_CALAY</name>
<gene>
    <name evidence="3" type="ORF">ENJ89_02130</name>
</gene>
<dbReference type="PANTHER" id="PTHR46118:SF4">
    <property type="entry name" value="PROTEIN ABHD11"/>
    <property type="match status" value="1"/>
</dbReference>
<dbReference type="Pfam" id="PF00561">
    <property type="entry name" value="Abhydrolase_1"/>
    <property type="match status" value="1"/>
</dbReference>
<dbReference type="SUPFAM" id="SSF53474">
    <property type="entry name" value="alpha/beta-Hydrolases"/>
    <property type="match status" value="1"/>
</dbReference>
<dbReference type="Gene3D" id="3.40.50.1820">
    <property type="entry name" value="alpha/beta hydrolase"/>
    <property type="match status" value="1"/>
</dbReference>
<dbReference type="PRINTS" id="PR00111">
    <property type="entry name" value="ABHYDROLASE"/>
</dbReference>
<dbReference type="Proteomes" id="UP000886124">
    <property type="component" value="Unassembled WGS sequence"/>
</dbReference>
<sequence length="126" mass="14416">MKLFYRTVGKGEPVVILHGLFGMGDNWISIARRIGQNYKVYLPDARNHGRSPHSDTFNTRVLKEDLAQFISDRALENVKLIGHSLGGKVAMLYALEHPENVEKLVVVDIAPKSYFRPYFKLFLEQL</sequence>
<dbReference type="PANTHER" id="PTHR46118">
    <property type="entry name" value="PROTEIN ABHD11"/>
    <property type="match status" value="1"/>
</dbReference>
<dbReference type="EMBL" id="DROD01000153">
    <property type="protein sequence ID" value="HHJ51969.1"/>
    <property type="molecule type" value="Genomic_DNA"/>
</dbReference>
<dbReference type="GO" id="GO:0052689">
    <property type="term" value="F:carboxylic ester hydrolase activity"/>
    <property type="evidence" value="ECO:0007669"/>
    <property type="project" value="TreeGrafter"/>
</dbReference>
<dbReference type="InterPro" id="IPR000073">
    <property type="entry name" value="AB_hydrolase_1"/>
</dbReference>
<evidence type="ECO:0000256" key="1">
    <source>
        <dbReference type="ARBA" id="ARBA00022801"/>
    </source>
</evidence>
<reference evidence="3" key="1">
    <citation type="journal article" date="2020" name="mSystems">
        <title>Genome- and Community-Level Interaction Insights into Carbon Utilization and Element Cycling Functions of Hydrothermarchaeota in Hydrothermal Sediment.</title>
        <authorList>
            <person name="Zhou Z."/>
            <person name="Liu Y."/>
            <person name="Xu W."/>
            <person name="Pan J."/>
            <person name="Luo Z.H."/>
            <person name="Li M."/>
        </authorList>
    </citation>
    <scope>NUCLEOTIDE SEQUENCE [LARGE SCALE GENOMIC DNA]</scope>
    <source>
        <strain evidence="3">HyVt-527</strain>
    </source>
</reference>
<keyword evidence="1 3" id="KW-0378">Hydrolase</keyword>
<protein>
    <submittedName>
        <fullName evidence="3">Alpha/beta fold hydrolase</fullName>
    </submittedName>
</protein>